<dbReference type="Pfam" id="PF04195">
    <property type="entry name" value="Transposase_28"/>
    <property type="match status" value="1"/>
</dbReference>
<feature type="domain" description="Transposase (putative) gypsy type" evidence="1">
    <location>
        <begin position="56"/>
        <end position="109"/>
    </location>
</feature>
<evidence type="ECO:0000313" key="2">
    <source>
        <dbReference type="EMBL" id="GEU67669.1"/>
    </source>
</evidence>
<evidence type="ECO:0000259" key="1">
    <source>
        <dbReference type="Pfam" id="PF04195"/>
    </source>
</evidence>
<dbReference type="PANTHER" id="PTHR31099">
    <property type="entry name" value="OS06G0165300 PROTEIN"/>
    <property type="match status" value="1"/>
</dbReference>
<name>A0A6L2M2K8_TANCI</name>
<proteinExistence type="predicted"/>
<dbReference type="EMBL" id="BKCJ010005609">
    <property type="protein sequence ID" value="GEU67669.1"/>
    <property type="molecule type" value="Genomic_DNA"/>
</dbReference>
<accession>A0A6L2M2K8</accession>
<gene>
    <name evidence="2" type="ORF">Tci_039647</name>
</gene>
<dbReference type="AlphaFoldDB" id="A0A6L2M2K8"/>
<dbReference type="PANTHER" id="PTHR31099:SF28">
    <property type="entry name" value="F5J5.12"/>
    <property type="match status" value="1"/>
</dbReference>
<organism evidence="2">
    <name type="scientific">Tanacetum cinerariifolium</name>
    <name type="common">Dalmatian daisy</name>
    <name type="synonym">Chrysanthemum cinerariifolium</name>
    <dbReference type="NCBI Taxonomy" id="118510"/>
    <lineage>
        <taxon>Eukaryota</taxon>
        <taxon>Viridiplantae</taxon>
        <taxon>Streptophyta</taxon>
        <taxon>Embryophyta</taxon>
        <taxon>Tracheophyta</taxon>
        <taxon>Spermatophyta</taxon>
        <taxon>Magnoliopsida</taxon>
        <taxon>eudicotyledons</taxon>
        <taxon>Gunneridae</taxon>
        <taxon>Pentapetalae</taxon>
        <taxon>asterids</taxon>
        <taxon>campanulids</taxon>
        <taxon>Asterales</taxon>
        <taxon>Asteraceae</taxon>
        <taxon>Asteroideae</taxon>
        <taxon>Anthemideae</taxon>
        <taxon>Anthemidinae</taxon>
        <taxon>Tanacetum</taxon>
    </lineage>
</organism>
<reference evidence="2" key="1">
    <citation type="journal article" date="2019" name="Sci. Rep.">
        <title>Draft genome of Tanacetum cinerariifolium, the natural source of mosquito coil.</title>
        <authorList>
            <person name="Yamashiro T."/>
            <person name="Shiraishi A."/>
            <person name="Satake H."/>
            <person name="Nakayama K."/>
        </authorList>
    </citation>
    <scope>NUCLEOTIDE SEQUENCE</scope>
</reference>
<protein>
    <recommendedName>
        <fullName evidence="1">Transposase (putative) gypsy type domain-containing protein</fullName>
    </recommendedName>
</protein>
<dbReference type="InterPro" id="IPR007321">
    <property type="entry name" value="Transposase_28"/>
</dbReference>
<sequence>MNGYKEEARKENVLTFMEDLDGDEERGFDCLTFVLVSSKAYREGCRALRGGFPYWLPIPSFICKVLNYFKVHISRFNPFDMVKLTTFIVMSKAYGGEPTVDLLRSFLNLGLASDWLTLSNRGSANVLKALLKPITHLGNWKDIFFFIENKIISYDYPELLLGENKSDKKSLKDKFPLLPEVDPLYDQLTMSFMLEWVDGEFDFLPAKGVSEARELNKDRDYAELERKCNEALQDLDKNPLVSYMRVEIKVLQGQVDGLHKVAAMKDPFVLEKMSGYRPLSKEEYDQAGDALANASYPFLAEYVINPYASVE</sequence>
<comment type="caution">
    <text evidence="2">The sequence shown here is derived from an EMBL/GenBank/DDBJ whole genome shotgun (WGS) entry which is preliminary data.</text>
</comment>